<organism evidence="3 4">
    <name type="scientific">Anaerocolumna jejuensis DSM 15929</name>
    <dbReference type="NCBI Taxonomy" id="1121322"/>
    <lineage>
        <taxon>Bacteria</taxon>
        <taxon>Bacillati</taxon>
        <taxon>Bacillota</taxon>
        <taxon>Clostridia</taxon>
        <taxon>Lachnospirales</taxon>
        <taxon>Lachnospiraceae</taxon>
        <taxon>Anaerocolumna</taxon>
    </lineage>
</organism>
<dbReference type="STRING" id="1121322.SAMN02745136_00438"/>
<evidence type="ECO:0000259" key="2">
    <source>
        <dbReference type="PROSITE" id="PS51272"/>
    </source>
</evidence>
<evidence type="ECO:0000313" key="4">
    <source>
        <dbReference type="Proteomes" id="UP000184386"/>
    </source>
</evidence>
<feature type="domain" description="SLH" evidence="2">
    <location>
        <begin position="320"/>
        <end position="383"/>
    </location>
</feature>
<keyword evidence="4" id="KW-1185">Reference proteome</keyword>
<feature type="domain" description="SLH" evidence="2">
    <location>
        <begin position="198"/>
        <end position="261"/>
    </location>
</feature>
<name>A0A1M6KFQ2_9FIRM</name>
<sequence length="533" mass="58524">MSSKNNLKSKGVKTMKTEGLQNDAYMTTEHRRDRKAKVSFAMVMNKILVGSLILTSLAGGATVPAQAASNKDTTLDVRLNISENYMQNPENYTYNTEYVLSQIQTMQREGIVTNAILIELATELNTLSQAVSASGKSASADVLAVVKKADSIIKTVVKTEENADGLAKAKAALIAFGAVSVDTETQTNVTLLATKASYPTSFKDVKSGSTYYTAVNYLAKKGTIGGYTDGNFKATTNITNAKFVSMLMRAINPKLSRATKGSDWSSAIMKEAFKSGVVKADELKSENYAKSMTKKDMALWTSRALSIVLKEDTDMIYGIDRLIPDYSKIGSEYQESVKIVYSEGIITGSSDYTFNPSAKVTRGSAVTVIYRVINVKARKDMSKVKIPVQSVETRAVMTLKWSDKNRPLPIPGDTFIDKDGKKTILKGITINGYTVIYSKVKDLYGNMITAKGVIKDGVCGDVWNDDYTYLGSPYLIDKKTGVGYFQKDWLLISEYEGKLAEKVKNPKANQRVGFWTVYNAEAFGGSWEWDGPR</sequence>
<dbReference type="PANTHER" id="PTHR43308">
    <property type="entry name" value="OUTER MEMBRANE PROTEIN ALPHA-RELATED"/>
    <property type="match status" value="1"/>
</dbReference>
<dbReference type="OrthoDB" id="9760892at2"/>
<keyword evidence="1" id="KW-0677">Repeat</keyword>
<dbReference type="EMBL" id="FRAC01000006">
    <property type="protein sequence ID" value="SHJ57823.1"/>
    <property type="molecule type" value="Genomic_DNA"/>
</dbReference>
<dbReference type="Proteomes" id="UP000184386">
    <property type="component" value="Unassembled WGS sequence"/>
</dbReference>
<dbReference type="AlphaFoldDB" id="A0A1M6KFQ2"/>
<dbReference type="PANTHER" id="PTHR43308:SF5">
    <property type="entry name" value="S-LAYER PROTEIN _ PEPTIDOGLYCAN ENDO-BETA-N-ACETYLGLUCOSAMINIDASE"/>
    <property type="match status" value="1"/>
</dbReference>
<accession>A0A1M6KFQ2</accession>
<dbReference type="PROSITE" id="PS51272">
    <property type="entry name" value="SLH"/>
    <property type="match status" value="2"/>
</dbReference>
<evidence type="ECO:0000313" key="3">
    <source>
        <dbReference type="EMBL" id="SHJ57823.1"/>
    </source>
</evidence>
<dbReference type="InterPro" id="IPR051465">
    <property type="entry name" value="Cell_Envelope_Struct_Comp"/>
</dbReference>
<dbReference type="Pfam" id="PF00395">
    <property type="entry name" value="SLH"/>
    <property type="match status" value="2"/>
</dbReference>
<evidence type="ECO:0000256" key="1">
    <source>
        <dbReference type="ARBA" id="ARBA00022737"/>
    </source>
</evidence>
<reference evidence="3 4" key="1">
    <citation type="submission" date="2016-11" db="EMBL/GenBank/DDBJ databases">
        <authorList>
            <person name="Jaros S."/>
            <person name="Januszkiewicz K."/>
            <person name="Wedrychowicz H."/>
        </authorList>
    </citation>
    <scope>NUCLEOTIDE SEQUENCE [LARGE SCALE GENOMIC DNA]</scope>
    <source>
        <strain evidence="3 4">DSM 15929</strain>
    </source>
</reference>
<proteinExistence type="predicted"/>
<gene>
    <name evidence="3" type="ORF">SAMN02745136_00438</name>
</gene>
<dbReference type="InterPro" id="IPR001119">
    <property type="entry name" value="SLH_dom"/>
</dbReference>
<dbReference type="RefSeq" id="WP_073272469.1">
    <property type="nucleotide sequence ID" value="NZ_FRAC01000006.1"/>
</dbReference>
<protein>
    <submittedName>
        <fullName evidence="3">S-layer homology domain-containing protein</fullName>
    </submittedName>
</protein>